<evidence type="ECO:0000313" key="2">
    <source>
        <dbReference type="EMBL" id="PWK80178.1"/>
    </source>
</evidence>
<organism evidence="2 3">
    <name type="scientific">Mucilaginibacter oryzae</name>
    <dbReference type="NCBI Taxonomy" id="468058"/>
    <lineage>
        <taxon>Bacteria</taxon>
        <taxon>Pseudomonadati</taxon>
        <taxon>Bacteroidota</taxon>
        <taxon>Sphingobacteriia</taxon>
        <taxon>Sphingobacteriales</taxon>
        <taxon>Sphingobacteriaceae</taxon>
        <taxon>Mucilaginibacter</taxon>
    </lineage>
</organism>
<gene>
    <name evidence="2" type="ORF">LX99_00642</name>
</gene>
<keyword evidence="3" id="KW-1185">Reference proteome</keyword>
<evidence type="ECO:0008006" key="4">
    <source>
        <dbReference type="Google" id="ProtNLM"/>
    </source>
</evidence>
<name>A0A316HHR8_9SPHI</name>
<evidence type="ECO:0000313" key="3">
    <source>
        <dbReference type="Proteomes" id="UP000245678"/>
    </source>
</evidence>
<sequence length="389" mass="42711">MKTIRIILLILFAGSGKVWAQTDTSKHFPAIEAGWGDLNYAVPESPGFKILGTSPSSIMRPTSVRDIAFSIGNYFTANGAAIPQNLAVELSPKLFHPNVSLNDFYKNRFWYTSALSVGTKVNSDKSYAIGLGIKFRILDFQDLRLNASLINQLNLLGQAGTRSYSEALRFVAKKYMDADTNGNGYQHWRHVVDSIYRLAEPGTATGKVIKQEILDYIKNVGKFNPDRIVQIRDSIKNVLWNKSIWDVGIAALFNSKDSLIRNIKPASKLGLWTTAGFPLGAKGQLLIGATGQLRDTVNSRLGAKSLSIGSRAYYGSNDVKGFVEANGLFQTNQKFTYKASLGIETAFFGGMWVDFSLGISKQQGAKAVFTPGFNLFFGNGERKAASARM</sequence>
<feature type="signal peptide" evidence="1">
    <location>
        <begin position="1"/>
        <end position="20"/>
    </location>
</feature>
<dbReference type="Proteomes" id="UP000245678">
    <property type="component" value="Unassembled WGS sequence"/>
</dbReference>
<protein>
    <recommendedName>
        <fullName evidence="4">DUF5723 domain-containing protein</fullName>
    </recommendedName>
</protein>
<dbReference type="RefSeq" id="WP_109606309.1">
    <property type="nucleotide sequence ID" value="NZ_QGHA01000001.1"/>
</dbReference>
<proteinExistence type="predicted"/>
<accession>A0A316HHR8</accession>
<evidence type="ECO:0000256" key="1">
    <source>
        <dbReference type="SAM" id="SignalP"/>
    </source>
</evidence>
<keyword evidence="1" id="KW-0732">Signal</keyword>
<feature type="chain" id="PRO_5016281032" description="DUF5723 domain-containing protein" evidence="1">
    <location>
        <begin position="21"/>
        <end position="389"/>
    </location>
</feature>
<comment type="caution">
    <text evidence="2">The sequence shown here is derived from an EMBL/GenBank/DDBJ whole genome shotgun (WGS) entry which is preliminary data.</text>
</comment>
<dbReference type="AlphaFoldDB" id="A0A316HHR8"/>
<dbReference type="EMBL" id="QGHA01000001">
    <property type="protein sequence ID" value="PWK80178.1"/>
    <property type="molecule type" value="Genomic_DNA"/>
</dbReference>
<reference evidence="2 3" key="1">
    <citation type="submission" date="2018-05" db="EMBL/GenBank/DDBJ databases">
        <title>Genomic Encyclopedia of Archaeal and Bacterial Type Strains, Phase II (KMG-II): from individual species to whole genera.</title>
        <authorList>
            <person name="Goeker M."/>
        </authorList>
    </citation>
    <scope>NUCLEOTIDE SEQUENCE [LARGE SCALE GENOMIC DNA]</scope>
    <source>
        <strain evidence="2 3">DSM 19975</strain>
    </source>
</reference>